<evidence type="ECO:0000313" key="14">
    <source>
        <dbReference type="EMBL" id="CAG8961800.1"/>
    </source>
</evidence>
<feature type="disulfide bond" evidence="11">
    <location>
        <begin position="194"/>
        <end position="201"/>
    </location>
</feature>
<comment type="subcellular location">
    <subcellularLocation>
        <location evidence="1 12">Secreted</location>
    </subcellularLocation>
</comment>
<dbReference type="PANTHER" id="PTHR48250">
    <property type="entry name" value="CUTINASE 2-RELATED"/>
    <property type="match status" value="1"/>
</dbReference>
<proteinExistence type="inferred from homology"/>
<dbReference type="EMBL" id="CAJVRL010000116">
    <property type="protein sequence ID" value="CAG8961800.1"/>
    <property type="molecule type" value="Genomic_DNA"/>
</dbReference>
<evidence type="ECO:0000256" key="8">
    <source>
        <dbReference type="ARBA" id="ARBA00023157"/>
    </source>
</evidence>
<feature type="compositionally biased region" description="Pro residues" evidence="13">
    <location>
        <begin position="243"/>
        <end position="256"/>
    </location>
</feature>
<evidence type="ECO:0000256" key="11">
    <source>
        <dbReference type="PIRSR" id="PIRSR611150-2"/>
    </source>
</evidence>
<dbReference type="PRINTS" id="PR00129">
    <property type="entry name" value="CUTINASE"/>
</dbReference>
<keyword evidence="4 12" id="KW-0719">Serine esterase</keyword>
<keyword evidence="8 11" id="KW-1015">Disulfide bond</keyword>
<dbReference type="InterPro" id="IPR000675">
    <property type="entry name" value="Cutinase/axe"/>
</dbReference>
<feature type="signal peptide" evidence="12">
    <location>
        <begin position="1"/>
        <end position="19"/>
    </location>
</feature>
<dbReference type="Proteomes" id="UP000696280">
    <property type="component" value="Unassembled WGS sequence"/>
</dbReference>
<name>A0A9N9LCP2_9HELO</name>
<reference evidence="14" key="1">
    <citation type="submission" date="2021-07" db="EMBL/GenBank/DDBJ databases">
        <authorList>
            <person name="Durling M."/>
        </authorList>
    </citation>
    <scope>NUCLEOTIDE SEQUENCE</scope>
</reference>
<dbReference type="Gene3D" id="3.40.50.1820">
    <property type="entry name" value="alpha/beta hydrolase"/>
    <property type="match status" value="1"/>
</dbReference>
<dbReference type="PANTHER" id="PTHR48250:SF1">
    <property type="entry name" value="CUTINASE"/>
    <property type="match status" value="1"/>
</dbReference>
<dbReference type="GO" id="GO:0050525">
    <property type="term" value="F:cutinase activity"/>
    <property type="evidence" value="ECO:0007669"/>
    <property type="project" value="UniProtKB-UniRule"/>
</dbReference>
<comment type="catalytic activity">
    <reaction evidence="9 12">
        <text>cutin + H2O = cutin monomers.</text>
        <dbReference type="EC" id="3.1.1.74"/>
    </reaction>
</comment>
<accession>A0A9N9LCP2</accession>
<dbReference type="InterPro" id="IPR029058">
    <property type="entry name" value="AB_hydrolase_fold"/>
</dbReference>
<dbReference type="InterPro" id="IPR011150">
    <property type="entry name" value="Cutinase_monf"/>
</dbReference>
<keyword evidence="15" id="KW-1185">Reference proteome</keyword>
<dbReference type="InterPro" id="IPR043580">
    <property type="entry name" value="CUTINASE_1"/>
</dbReference>
<dbReference type="InterPro" id="IPR043579">
    <property type="entry name" value="CUTINASE_2"/>
</dbReference>
<evidence type="ECO:0000256" key="12">
    <source>
        <dbReference type="RuleBase" id="RU361263"/>
    </source>
</evidence>
<keyword evidence="7 12" id="KW-0378">Hydrolase</keyword>
<evidence type="ECO:0000256" key="13">
    <source>
        <dbReference type="SAM" id="MobiDB-lite"/>
    </source>
</evidence>
<comment type="similarity">
    <text evidence="2 12">Belongs to the cutinase family.</text>
</comment>
<dbReference type="Pfam" id="PF01083">
    <property type="entry name" value="Cutinase"/>
    <property type="match status" value="1"/>
</dbReference>
<feature type="chain" id="PRO_5040534288" description="Cutinase" evidence="12">
    <location>
        <begin position="20"/>
        <end position="269"/>
    </location>
</feature>
<evidence type="ECO:0000256" key="7">
    <source>
        <dbReference type="ARBA" id="ARBA00022801"/>
    </source>
</evidence>
<dbReference type="PROSITE" id="PS00155">
    <property type="entry name" value="CUTINASE_1"/>
    <property type="match status" value="1"/>
</dbReference>
<feature type="compositionally biased region" description="Low complexity" evidence="13">
    <location>
        <begin position="257"/>
        <end position="269"/>
    </location>
</feature>
<evidence type="ECO:0000256" key="9">
    <source>
        <dbReference type="ARBA" id="ARBA00034045"/>
    </source>
</evidence>
<comment type="function">
    <text evidence="12">Catalyzes the hydrolysis of complex carboxylic polyesters found in the cell wall of plants. Degrades cutin, a macromolecule that forms the structure of the plant cuticle.</text>
</comment>
<feature type="active site" description="Nucleophile" evidence="10">
    <location>
        <position position="146"/>
    </location>
</feature>
<evidence type="ECO:0000256" key="5">
    <source>
        <dbReference type="ARBA" id="ARBA00022525"/>
    </source>
</evidence>
<feature type="disulfide bond" evidence="11">
    <location>
        <begin position="60"/>
        <end position="135"/>
    </location>
</feature>
<dbReference type="OrthoDB" id="2975078at2759"/>
<dbReference type="SMART" id="SM01110">
    <property type="entry name" value="Cutinase"/>
    <property type="match status" value="1"/>
</dbReference>
<sequence>MHSSLQLPLLLLGLPLVSGSPVGGNTGPVSMQDMGNLRVGEVVDPIERRAGDFNDLGGPCKMVTVLFAKGTTETGMVGTLAGPPFFDAMTKQMGAGNVAVQGIDYAADIPGFLAGGDKKGSALMATSTKQALSSCPDSKVIMSGYSQGGQLVHNAATMLTPAEQQQVAGVVIFGDPNNGKPVGSIPASKTKVICHNGDNICEGGSQIKQAHLTYRNDAGTAAQFVATMAKAAKPAGGADAAPATPPKPAGSAPPKPAGSGAAKPQPSGL</sequence>
<evidence type="ECO:0000256" key="3">
    <source>
        <dbReference type="ARBA" id="ARBA00013095"/>
    </source>
</evidence>
<dbReference type="EC" id="3.1.1.74" evidence="3 12"/>
<feature type="active site" description="Proton donor/acceptor" evidence="10">
    <location>
        <position position="211"/>
    </location>
</feature>
<dbReference type="PROSITE" id="PS00931">
    <property type="entry name" value="CUTINASE_2"/>
    <property type="match status" value="1"/>
</dbReference>
<evidence type="ECO:0000256" key="2">
    <source>
        <dbReference type="ARBA" id="ARBA00007534"/>
    </source>
</evidence>
<protein>
    <recommendedName>
        <fullName evidence="3 12">Cutinase</fullName>
        <ecNumber evidence="3 12">3.1.1.74</ecNumber>
    </recommendedName>
</protein>
<dbReference type="SUPFAM" id="SSF53474">
    <property type="entry name" value="alpha/beta-Hydrolases"/>
    <property type="match status" value="1"/>
</dbReference>
<evidence type="ECO:0000256" key="4">
    <source>
        <dbReference type="ARBA" id="ARBA00022487"/>
    </source>
</evidence>
<organism evidence="14 15">
    <name type="scientific">Hymenoscyphus fraxineus</name>
    <dbReference type="NCBI Taxonomy" id="746836"/>
    <lineage>
        <taxon>Eukaryota</taxon>
        <taxon>Fungi</taxon>
        <taxon>Dikarya</taxon>
        <taxon>Ascomycota</taxon>
        <taxon>Pezizomycotina</taxon>
        <taxon>Leotiomycetes</taxon>
        <taxon>Helotiales</taxon>
        <taxon>Helotiaceae</taxon>
        <taxon>Hymenoscyphus</taxon>
    </lineage>
</organism>
<feature type="region of interest" description="Disordered" evidence="13">
    <location>
        <begin position="231"/>
        <end position="269"/>
    </location>
</feature>
<evidence type="ECO:0000256" key="10">
    <source>
        <dbReference type="PIRSR" id="PIRSR611150-1"/>
    </source>
</evidence>
<feature type="active site" evidence="10">
    <location>
        <position position="198"/>
    </location>
</feature>
<dbReference type="AlphaFoldDB" id="A0A9N9LCP2"/>
<keyword evidence="5 12" id="KW-0964">Secreted</keyword>
<dbReference type="GO" id="GO:0016052">
    <property type="term" value="P:carbohydrate catabolic process"/>
    <property type="evidence" value="ECO:0007669"/>
    <property type="project" value="TreeGrafter"/>
</dbReference>
<gene>
    <name evidence="14" type="ORF">HYFRA_00013976</name>
</gene>
<evidence type="ECO:0000256" key="6">
    <source>
        <dbReference type="ARBA" id="ARBA00022729"/>
    </source>
</evidence>
<feature type="compositionally biased region" description="Low complexity" evidence="13">
    <location>
        <begin position="231"/>
        <end position="242"/>
    </location>
</feature>
<evidence type="ECO:0000256" key="1">
    <source>
        <dbReference type="ARBA" id="ARBA00004613"/>
    </source>
</evidence>
<dbReference type="GO" id="GO:0005576">
    <property type="term" value="C:extracellular region"/>
    <property type="evidence" value="ECO:0007669"/>
    <property type="project" value="UniProtKB-SubCell"/>
</dbReference>
<comment type="caution">
    <text evidence="14">The sequence shown here is derived from an EMBL/GenBank/DDBJ whole genome shotgun (WGS) entry which is preliminary data.</text>
</comment>
<evidence type="ECO:0000313" key="15">
    <source>
        <dbReference type="Proteomes" id="UP000696280"/>
    </source>
</evidence>
<keyword evidence="6 12" id="KW-0732">Signal</keyword>